<dbReference type="RefSeq" id="WP_189214179.1">
    <property type="nucleotide sequence ID" value="NZ_BMRB01000010.1"/>
</dbReference>
<feature type="region of interest" description="Disordered" evidence="2">
    <location>
        <begin position="364"/>
        <end position="383"/>
    </location>
</feature>
<protein>
    <submittedName>
        <fullName evidence="3">Transcriptional regulator</fullName>
    </submittedName>
</protein>
<proteinExistence type="inferred from homology"/>
<dbReference type="SUPFAM" id="SSF53067">
    <property type="entry name" value="Actin-like ATPase domain"/>
    <property type="match status" value="1"/>
</dbReference>
<dbReference type="InterPro" id="IPR036388">
    <property type="entry name" value="WH-like_DNA-bd_sf"/>
</dbReference>
<sequence length="383" mass="40302">MLRATTPRGRCLEGLREVRVATIRELATRTGLSRPTVEALIADLEADGLVDGDVPPAPPSSGGGRPARRYRFRAERHHVVGLDLSDVRQRVAIANLAGDIVHTDIDGPASPRTGSADLLPLRAHVARAFEAARLPLGTLAGVTLAVPGIVGDDGRLARSPAVREWQDVDIASRLGELFGCPVAVENDLVLAAAAEATLGAARFADTSLYLLTWFHVSARIVLGGRVHVGRHHQAGELLALRVLAGPARGDERPWEHIEAADARLAAGGPEGLRVAEDLTDRMAPAVGGLLAAVDPDLVVLGGRLGRYADLLVPMLRSKVAAQLDLPFEYPIVGHALGELDVPLGGVLRTFDTLGGTLLGSSDVSTPPLALHPDSPREHLPAAL</sequence>
<dbReference type="PANTHER" id="PTHR18964:SF149">
    <property type="entry name" value="BIFUNCTIONAL UDP-N-ACETYLGLUCOSAMINE 2-EPIMERASE_N-ACETYLMANNOSAMINE KINASE"/>
    <property type="match status" value="1"/>
</dbReference>
<keyword evidence="4" id="KW-1185">Reference proteome</keyword>
<organism evidence="3 4">
    <name type="scientific">Actinokineospora fastidiosa</name>
    <dbReference type="NCBI Taxonomy" id="1816"/>
    <lineage>
        <taxon>Bacteria</taxon>
        <taxon>Bacillati</taxon>
        <taxon>Actinomycetota</taxon>
        <taxon>Actinomycetes</taxon>
        <taxon>Pseudonocardiales</taxon>
        <taxon>Pseudonocardiaceae</taxon>
        <taxon>Actinokineospora</taxon>
    </lineage>
</organism>
<dbReference type="SUPFAM" id="SSF46785">
    <property type="entry name" value="Winged helix' DNA-binding domain"/>
    <property type="match status" value="1"/>
</dbReference>
<name>A0A918GSS3_9PSEU</name>
<reference evidence="3" key="2">
    <citation type="submission" date="2020-09" db="EMBL/GenBank/DDBJ databases">
        <authorList>
            <person name="Sun Q."/>
            <person name="Ohkuma M."/>
        </authorList>
    </citation>
    <scope>NUCLEOTIDE SEQUENCE</scope>
    <source>
        <strain evidence="3">JCM 3276</strain>
    </source>
</reference>
<evidence type="ECO:0000256" key="1">
    <source>
        <dbReference type="ARBA" id="ARBA00006479"/>
    </source>
</evidence>
<dbReference type="Proteomes" id="UP000660680">
    <property type="component" value="Unassembled WGS sequence"/>
</dbReference>
<dbReference type="InterPro" id="IPR000600">
    <property type="entry name" value="ROK"/>
</dbReference>
<evidence type="ECO:0000256" key="2">
    <source>
        <dbReference type="SAM" id="MobiDB-lite"/>
    </source>
</evidence>
<dbReference type="EMBL" id="BMRB01000010">
    <property type="protein sequence ID" value="GGS58747.1"/>
    <property type="molecule type" value="Genomic_DNA"/>
</dbReference>
<dbReference type="InterPro" id="IPR036390">
    <property type="entry name" value="WH_DNA-bd_sf"/>
</dbReference>
<evidence type="ECO:0000313" key="4">
    <source>
        <dbReference type="Proteomes" id="UP000660680"/>
    </source>
</evidence>
<dbReference type="Gene3D" id="1.10.10.10">
    <property type="entry name" value="Winged helix-like DNA-binding domain superfamily/Winged helix DNA-binding domain"/>
    <property type="match status" value="1"/>
</dbReference>
<reference evidence="3" key="1">
    <citation type="journal article" date="2014" name="Int. J. Syst. Evol. Microbiol.">
        <title>Complete genome sequence of Corynebacterium casei LMG S-19264T (=DSM 44701T), isolated from a smear-ripened cheese.</title>
        <authorList>
            <consortium name="US DOE Joint Genome Institute (JGI-PGF)"/>
            <person name="Walter F."/>
            <person name="Albersmeier A."/>
            <person name="Kalinowski J."/>
            <person name="Ruckert C."/>
        </authorList>
    </citation>
    <scope>NUCLEOTIDE SEQUENCE</scope>
    <source>
        <strain evidence="3">JCM 3276</strain>
    </source>
</reference>
<dbReference type="PANTHER" id="PTHR18964">
    <property type="entry name" value="ROK (REPRESSOR, ORF, KINASE) FAMILY"/>
    <property type="match status" value="1"/>
</dbReference>
<dbReference type="Gene3D" id="3.30.420.40">
    <property type="match status" value="2"/>
</dbReference>
<comment type="similarity">
    <text evidence="1">Belongs to the ROK (NagC/XylR) family.</text>
</comment>
<comment type="caution">
    <text evidence="3">The sequence shown here is derived from an EMBL/GenBank/DDBJ whole genome shotgun (WGS) entry which is preliminary data.</text>
</comment>
<dbReference type="Pfam" id="PF13412">
    <property type="entry name" value="HTH_24"/>
    <property type="match status" value="1"/>
</dbReference>
<dbReference type="Pfam" id="PF00480">
    <property type="entry name" value="ROK"/>
    <property type="match status" value="1"/>
</dbReference>
<dbReference type="AlphaFoldDB" id="A0A918GSS3"/>
<feature type="compositionally biased region" description="Basic and acidic residues" evidence="2">
    <location>
        <begin position="373"/>
        <end position="383"/>
    </location>
</feature>
<evidence type="ECO:0000313" key="3">
    <source>
        <dbReference type="EMBL" id="GGS58747.1"/>
    </source>
</evidence>
<gene>
    <name evidence="3" type="ORF">GCM10010171_62140</name>
</gene>
<dbReference type="InterPro" id="IPR043129">
    <property type="entry name" value="ATPase_NBD"/>
</dbReference>
<accession>A0A918GSS3</accession>